<accession>A0A645HX82</accession>
<name>A0A645HX82_9ZZZZ</name>
<protein>
    <submittedName>
        <fullName evidence="1">Uncharacterized protein</fullName>
    </submittedName>
</protein>
<organism evidence="1">
    <name type="scientific">bioreactor metagenome</name>
    <dbReference type="NCBI Taxonomy" id="1076179"/>
    <lineage>
        <taxon>unclassified sequences</taxon>
        <taxon>metagenomes</taxon>
        <taxon>ecological metagenomes</taxon>
    </lineage>
</organism>
<gene>
    <name evidence="1" type="ORF">SDC9_190357</name>
</gene>
<proteinExistence type="predicted"/>
<sequence length="86" mass="10326">MPAHTLLTFDFKQNGNSKRACDASRLVMQLLYEDFPLLASRDIYKMTRYCVYRSNGKKEYGFSFTMRHGYKERLLRERMAARVRIY</sequence>
<evidence type="ECO:0000313" key="1">
    <source>
        <dbReference type="EMBL" id="MPN42799.1"/>
    </source>
</evidence>
<reference evidence="1" key="1">
    <citation type="submission" date="2019-08" db="EMBL/GenBank/DDBJ databases">
        <authorList>
            <person name="Kucharzyk K."/>
            <person name="Murdoch R.W."/>
            <person name="Higgins S."/>
            <person name="Loffler F."/>
        </authorList>
    </citation>
    <scope>NUCLEOTIDE SEQUENCE</scope>
</reference>
<dbReference type="AlphaFoldDB" id="A0A645HX82"/>
<comment type="caution">
    <text evidence="1">The sequence shown here is derived from an EMBL/GenBank/DDBJ whole genome shotgun (WGS) entry which is preliminary data.</text>
</comment>
<dbReference type="EMBL" id="VSSQ01100785">
    <property type="protein sequence ID" value="MPN42799.1"/>
    <property type="molecule type" value="Genomic_DNA"/>
</dbReference>